<sequence length="127" mass="14320">MSSSEKSAQPKLPGEGYAQNIRARFWLTGKSGAYAGIGRITLLEKIHERGSINQAAKDMKMSYKKAWKLIDEMNQMFDEPLVLKEHGGKSGGGTQLTPKGRSVVKEFRQLEKKLMVFLQEESKKLNF</sequence>
<dbReference type="InterPro" id="IPR036388">
    <property type="entry name" value="WH-like_DNA-bd_sf"/>
</dbReference>
<evidence type="ECO:0000313" key="2">
    <source>
        <dbReference type="EMBL" id="ABB41056.1"/>
    </source>
</evidence>
<dbReference type="Pfam" id="PF00126">
    <property type="entry name" value="HTH_1"/>
    <property type="match status" value="1"/>
</dbReference>
<protein>
    <submittedName>
        <fullName evidence="2">Putative transcriptional regulator, ModE family</fullName>
    </submittedName>
</protein>
<dbReference type="OrthoDB" id="9800709at2"/>
<evidence type="ECO:0000259" key="1">
    <source>
        <dbReference type="Pfam" id="PF00126"/>
    </source>
</evidence>
<dbReference type="InterPro" id="IPR051815">
    <property type="entry name" value="Molybdate_resp_trans_reg"/>
</dbReference>
<dbReference type="Gene3D" id="1.10.10.10">
    <property type="entry name" value="Winged helix-like DNA-binding domain superfamily/Winged helix DNA-binding domain"/>
    <property type="match status" value="1"/>
</dbReference>
<dbReference type="InterPro" id="IPR000847">
    <property type="entry name" value="LysR_HTH_N"/>
</dbReference>
<organism evidence="2">
    <name type="scientific">Hydrogenovibrio crunogenus (strain DSM 25203 / XCL-2)</name>
    <name type="common">Thiomicrospira crunogena</name>
    <dbReference type="NCBI Taxonomy" id="317025"/>
    <lineage>
        <taxon>Bacteria</taxon>
        <taxon>Pseudomonadati</taxon>
        <taxon>Pseudomonadota</taxon>
        <taxon>Gammaproteobacteria</taxon>
        <taxon>Thiotrichales</taxon>
        <taxon>Piscirickettsiaceae</taxon>
        <taxon>Hydrogenovibrio</taxon>
    </lineage>
</organism>
<accession>Q31IG7</accession>
<dbReference type="AlphaFoldDB" id="Q31IG7"/>
<dbReference type="PANTHER" id="PTHR30432:SF1">
    <property type="entry name" value="DNA-BINDING TRANSCRIPTIONAL DUAL REGULATOR MODE"/>
    <property type="match status" value="1"/>
</dbReference>
<dbReference type="KEGG" id="tcx:Tcr_0460"/>
<dbReference type="PANTHER" id="PTHR30432">
    <property type="entry name" value="TRANSCRIPTIONAL REGULATOR MODE"/>
    <property type="match status" value="1"/>
</dbReference>
<feature type="domain" description="HTH lysR-type" evidence="1">
    <location>
        <begin position="40"/>
        <end position="101"/>
    </location>
</feature>
<dbReference type="eggNOG" id="COG2005">
    <property type="taxonomic scope" value="Bacteria"/>
</dbReference>
<dbReference type="EMBL" id="CP000109">
    <property type="protein sequence ID" value="ABB41056.1"/>
    <property type="molecule type" value="Genomic_DNA"/>
</dbReference>
<dbReference type="SUPFAM" id="SSF46785">
    <property type="entry name" value="Winged helix' DNA-binding domain"/>
    <property type="match status" value="1"/>
</dbReference>
<proteinExistence type="predicted"/>
<gene>
    <name evidence="2" type="ordered locus">Tcr_0460</name>
</gene>
<dbReference type="InterPro" id="IPR036390">
    <property type="entry name" value="WH_DNA-bd_sf"/>
</dbReference>
<name>Q31IG7_HYDCU</name>
<reference evidence="2" key="1">
    <citation type="submission" date="2006-07" db="EMBL/GenBank/DDBJ databases">
        <title>Complete sequence of Thiomicrospira crunogena XCL-2.</title>
        <authorList>
            <consortium name="US DOE Joint Genome Institute"/>
            <person name="Copeland A."/>
            <person name="Lucas S."/>
            <person name="Lapidus A."/>
            <person name="Barry K."/>
            <person name="Detter J.C."/>
            <person name="Glavina del Rio T."/>
            <person name="Hammon N."/>
            <person name="Israni S."/>
            <person name="Dalin E."/>
            <person name="Tice H."/>
            <person name="Pitluck S."/>
            <person name="Chain P."/>
            <person name="Malfatti S."/>
            <person name="Shin M."/>
            <person name="Vergez L."/>
            <person name="Schmutz J."/>
            <person name="Larimer F."/>
            <person name="Land M."/>
            <person name="Hauser L."/>
            <person name="Kyrpides N."/>
            <person name="Lykidis A."/>
            <person name="Scott K.M."/>
            <person name="Sievert S."/>
            <person name="Kerfeld C."/>
            <person name="Freyermuth S."/>
            <person name="Dobrinski K."/>
            <person name="Boller A."/>
            <person name="Fitzpatrick K."/>
            <person name="Thoma P."/>
            <person name="Moore J."/>
            <person name="Richardson P."/>
        </authorList>
    </citation>
    <scope>NUCLEOTIDE SEQUENCE</scope>
    <source>
        <strain evidence="2">XCL-2</strain>
    </source>
</reference>
<dbReference type="STRING" id="317025.Tcr_0460"/>
<dbReference type="GO" id="GO:0003700">
    <property type="term" value="F:DNA-binding transcription factor activity"/>
    <property type="evidence" value="ECO:0007669"/>
    <property type="project" value="InterPro"/>
</dbReference>
<dbReference type="HOGENOM" id="CLU_125440_2_1_6"/>